<name>A0A834GDE0_RHOSS</name>
<dbReference type="EMBL" id="WJXA01000010">
    <property type="protein sequence ID" value="KAF7129261.1"/>
    <property type="molecule type" value="Genomic_DNA"/>
</dbReference>
<proteinExistence type="predicted"/>
<accession>A0A834GDE0</accession>
<evidence type="ECO:0008006" key="3">
    <source>
        <dbReference type="Google" id="ProtNLM"/>
    </source>
</evidence>
<protein>
    <recommendedName>
        <fullName evidence="3">Clp R domain-containing protein</fullName>
    </recommendedName>
</protein>
<gene>
    <name evidence="1" type="ORF">RHSIM_Rhsim10G0029500</name>
</gene>
<reference evidence="1" key="1">
    <citation type="submission" date="2019-11" db="EMBL/GenBank/DDBJ databases">
        <authorList>
            <person name="Liu Y."/>
            <person name="Hou J."/>
            <person name="Li T.-Q."/>
            <person name="Guan C.-H."/>
            <person name="Wu X."/>
            <person name="Wu H.-Z."/>
            <person name="Ling F."/>
            <person name="Zhang R."/>
            <person name="Shi X.-G."/>
            <person name="Ren J.-P."/>
            <person name="Chen E.-F."/>
            <person name="Sun J.-M."/>
        </authorList>
    </citation>
    <scope>NUCLEOTIDE SEQUENCE</scope>
    <source>
        <strain evidence="1">Adult_tree_wgs_1</strain>
        <tissue evidence="1">Leaves</tissue>
    </source>
</reference>
<keyword evidence="2" id="KW-1185">Reference proteome</keyword>
<dbReference type="Proteomes" id="UP000626092">
    <property type="component" value="Unassembled WGS sequence"/>
</dbReference>
<dbReference type="AlphaFoldDB" id="A0A834GDE0"/>
<evidence type="ECO:0000313" key="2">
    <source>
        <dbReference type="Proteomes" id="UP000626092"/>
    </source>
</evidence>
<sequence>MKGSGRSAAEALKLGLWSEAVSKGKRKGMKRKIKLISKAIAALTLRGMIYFDLPLKKLLPPEPYDSVHRSVFSSIAKFVLTVFDLEDFERIFNWEKLSASYRKLRVWPNRIECVQTPSSGEVSKRSSFPFKTCGYFGRFDAEVLDVIEVAYIQRRMQGHRFIGIEHFLFGLSLSRVGKPVQRFLDDKGLRLYVGKHSEVELPLYKIYDLSTKAAMKDSEEVLRLEHFAKDSEEVVRLEHFALAVIASKLQEDPPS</sequence>
<organism evidence="1 2">
    <name type="scientific">Rhododendron simsii</name>
    <name type="common">Sims's rhododendron</name>
    <dbReference type="NCBI Taxonomy" id="118357"/>
    <lineage>
        <taxon>Eukaryota</taxon>
        <taxon>Viridiplantae</taxon>
        <taxon>Streptophyta</taxon>
        <taxon>Embryophyta</taxon>
        <taxon>Tracheophyta</taxon>
        <taxon>Spermatophyta</taxon>
        <taxon>Magnoliopsida</taxon>
        <taxon>eudicotyledons</taxon>
        <taxon>Gunneridae</taxon>
        <taxon>Pentapetalae</taxon>
        <taxon>asterids</taxon>
        <taxon>Ericales</taxon>
        <taxon>Ericaceae</taxon>
        <taxon>Ericoideae</taxon>
        <taxon>Rhodoreae</taxon>
        <taxon>Rhododendron</taxon>
    </lineage>
</organism>
<comment type="caution">
    <text evidence="1">The sequence shown here is derived from an EMBL/GenBank/DDBJ whole genome shotgun (WGS) entry which is preliminary data.</text>
</comment>
<dbReference type="OrthoDB" id="1672548at2759"/>
<evidence type="ECO:0000313" key="1">
    <source>
        <dbReference type="EMBL" id="KAF7129261.1"/>
    </source>
</evidence>